<dbReference type="PANTHER" id="PTHR37860:SF2">
    <property type="entry name" value="VITELLOGENIN DOMAIN-CONTAINING PROTEIN"/>
    <property type="match status" value="1"/>
</dbReference>
<reference evidence="3" key="2">
    <citation type="journal article" date="2020" name="Nat. Ecol. Evol.">
        <title>Deeply conserved synteny resolves early events in vertebrate evolution.</title>
        <authorList>
            <person name="Simakov O."/>
            <person name="Marletaz F."/>
            <person name="Yue J.X."/>
            <person name="O'Connell B."/>
            <person name="Jenkins J."/>
            <person name="Brandt A."/>
            <person name="Calef R."/>
            <person name="Tung C.H."/>
            <person name="Huang T.K."/>
            <person name="Schmutz J."/>
            <person name="Satoh N."/>
            <person name="Yu J.K."/>
            <person name="Putnam N.H."/>
            <person name="Green R.E."/>
            <person name="Rokhsar D.S."/>
        </authorList>
    </citation>
    <scope>NUCLEOTIDE SEQUENCE [LARGE SCALE GENOMIC DNA]</scope>
    <source>
        <strain evidence="3">S238N-H82</strain>
    </source>
</reference>
<dbReference type="Proteomes" id="UP000001554">
    <property type="component" value="Chromosome 15"/>
</dbReference>
<name>A0A9J7MGG4_BRAFL</name>
<dbReference type="RefSeq" id="XP_035698785.1">
    <property type="nucleotide sequence ID" value="XM_035842892.1"/>
</dbReference>
<dbReference type="PROSITE" id="PS50234">
    <property type="entry name" value="VWFA"/>
    <property type="match status" value="1"/>
</dbReference>
<dbReference type="SMART" id="SM00832">
    <property type="entry name" value="C8"/>
    <property type="match status" value="1"/>
</dbReference>
<dbReference type="InterPro" id="IPR036465">
    <property type="entry name" value="vWFA_dom_sf"/>
</dbReference>
<dbReference type="Pfam" id="PF08742">
    <property type="entry name" value="C8"/>
    <property type="match status" value="1"/>
</dbReference>
<dbReference type="KEGG" id="bfo:118431650"/>
<gene>
    <name evidence="4" type="primary">LOC118431650</name>
</gene>
<dbReference type="InterPro" id="IPR001846">
    <property type="entry name" value="VWF_type-D"/>
</dbReference>
<dbReference type="Gene3D" id="3.40.50.410">
    <property type="entry name" value="von Willebrand factor, type A domain"/>
    <property type="match status" value="1"/>
</dbReference>
<evidence type="ECO:0000259" key="2">
    <source>
        <dbReference type="PROSITE" id="PS51233"/>
    </source>
</evidence>
<accession>A0A9J7MGG4</accession>
<proteinExistence type="predicted"/>
<protein>
    <submittedName>
        <fullName evidence="4">Uncharacterized protein LOC118431650</fullName>
    </submittedName>
</protein>
<dbReference type="InterPro" id="IPR002035">
    <property type="entry name" value="VWF_A"/>
</dbReference>
<dbReference type="Pfam" id="PF00094">
    <property type="entry name" value="VWD"/>
    <property type="match status" value="1"/>
</dbReference>
<dbReference type="InterPro" id="IPR014853">
    <property type="entry name" value="VWF/SSPO/ZAN-like_Cys-rich_dom"/>
</dbReference>
<reference evidence="4" key="3">
    <citation type="submission" date="2025-08" db="UniProtKB">
        <authorList>
            <consortium name="RefSeq"/>
        </authorList>
    </citation>
    <scope>IDENTIFICATION</scope>
</reference>
<reference evidence="4" key="1">
    <citation type="journal article" date="2016" name="Genome Biol. Evol.">
        <title>Conserved non-coding elements in the most distant genera of cephalochordates: the Goldilocks principle.</title>
        <authorList>
            <person name="Yue J.X."/>
            <person name="Kozmikova I."/>
            <person name="Ono H."/>
            <person name="Nossa C.W."/>
            <person name="Kozmik Z."/>
            <person name="Putnam N.H."/>
            <person name="Yu J.K."/>
            <person name="Holland L.Z."/>
        </authorList>
    </citation>
    <scope>NUCLEOTIDE SEQUENCE</scope>
</reference>
<dbReference type="SMART" id="SM00216">
    <property type="entry name" value="VWD"/>
    <property type="match status" value="1"/>
</dbReference>
<dbReference type="OMA" id="CEIPSIN"/>
<feature type="domain" description="VWFD" evidence="2">
    <location>
        <begin position="1458"/>
        <end position="1627"/>
    </location>
</feature>
<dbReference type="PANTHER" id="PTHR37860">
    <property type="entry name" value="AGAP008810-PA"/>
    <property type="match status" value="1"/>
</dbReference>
<dbReference type="PROSITE" id="PS51233">
    <property type="entry name" value="VWFD"/>
    <property type="match status" value="1"/>
</dbReference>
<dbReference type="GeneID" id="118431650"/>
<dbReference type="SUPFAM" id="SSF53300">
    <property type="entry name" value="vWA-like"/>
    <property type="match status" value="1"/>
</dbReference>
<organism evidence="3 4">
    <name type="scientific">Branchiostoma floridae</name>
    <name type="common">Florida lancelet</name>
    <name type="synonym">Amphioxus</name>
    <dbReference type="NCBI Taxonomy" id="7739"/>
    <lineage>
        <taxon>Eukaryota</taxon>
        <taxon>Metazoa</taxon>
        <taxon>Chordata</taxon>
        <taxon>Cephalochordata</taxon>
        <taxon>Leptocardii</taxon>
        <taxon>Amphioxiformes</taxon>
        <taxon>Branchiostomatidae</taxon>
        <taxon>Branchiostoma</taxon>
    </lineage>
</organism>
<keyword evidence="3" id="KW-1185">Reference proteome</keyword>
<evidence type="ECO:0000313" key="3">
    <source>
        <dbReference type="Proteomes" id="UP000001554"/>
    </source>
</evidence>
<dbReference type="OrthoDB" id="6095501at2759"/>
<evidence type="ECO:0000313" key="4">
    <source>
        <dbReference type="RefSeq" id="XP_035698785.1"/>
    </source>
</evidence>
<evidence type="ECO:0000259" key="1">
    <source>
        <dbReference type="PROSITE" id="PS50234"/>
    </source>
</evidence>
<feature type="domain" description="VWFA" evidence="1">
    <location>
        <begin position="1744"/>
        <end position="1885"/>
    </location>
</feature>
<sequence>MYLGKIKIDSVSQLVPAPAPVNISTPVIKYNMTHNGSLTFYMPLRVALPTVNVSSNQSVFLRVPPMNFTMPYINVTTPKFYVKHNSSLVANCRNINITSNQTLQFKIRPSNLSLPFLNVSSPDICAFHNSSVSLKVPILRLATPSLNVTVNQTVYGRLPRANVSMPFLNISTVEIEAEHNSLMNLSTPECCILGFYDLAYLNKFIRPTVNITANQTFSAIMPSCNASMPYMNISTPAWEVRHNSTVVVNEWSFNVSSNSSAILRVPRNNITFPLLQFNVSTPEMQANVTHNATAFVSFMNTTLFWNLTAQADRVQLNHTARIESCFCTSVNVYTNTSARCEIPSINITVPYTGFNVSTPSFITNMTHLMNATIALERQNITWNVTAKVNSTCFAQNVSIVNDWQRIEAVHNTSIGANLTFLDFRIPYVNTSIWNVTGMNRTTSYNQLQYLNFSGVWRYDFGKITWIKVDLPRIRTPKIPIPDLQKIQLPQIPDMTPLTYANISTPEITVPWFNYTIPSIRLGVNTSIPAFRVPLTNYTTPSINVSLTTLNISQWTVPCTNLTIPEMRLSLPVELLPNITLPRIPTQEEVQQYVPFQIPRMPKVIPSYKLNLPKRLHLPIPAMGNASVSMEMRSPIYNVSAGAELRNETSIIARANATVNCTLEFLNFTTQAEANLTIPHYNEIITGLSFNHSQQWMRCNFTHNASIAVGWEKQNVTFNHTFSCQTPVQQVHLAQNLTVRNNLTHFEIWSNETAATNATLLQYISLYNISLWDVLRLNETSSPQQLQRVNVTTYFCYSKSNETWEFPIFNFTAPTTKLGEIRLNTTWLYALANATSTYMNVSLPYIGNVTELASNVTYFLNTTDQMLNATDYLRNATYLVLNYTLPVVRNVTEYIWRLPYVPQVSYFVGNMSLPRMTLYPKIIVPALGNTTFRVNVSSPVYNLTLDSQLVNTTLVQNKSAIVHLLNCTANSTLDFLNFTMQSYLNVSHAHNLTELNISASANLTHPDVTVNVTMNTTGINVTDIWFTKFNHSLVVNVTAYDWVNATMNFTMSNNTVYANLTVPTLESSVALLAQRNASVLNVTLYHQQKPEYRNITAWQLAVALNRSDAVSFRFRLNPESLLLRPTNLTFQLTKAFYRAIWNQSHPINKYPLKYINRTISEAIKEPIVLSYNFSMDCANQTLNVSMYVFNYTVNYVLDNYNATVTSALNTTLHLANYTMNYTLELVNKTLNYSIESLNNLTFTIPQINVTIKGSEIVGNVTQLIQNVTRYSTKLQRNATHLIGNLTQLAMNASYYGYNVTENVMRNVTRFIDGNLPVVSWAWRYWDPINYSIRLANSTIQYARNVNYTDASQVAMAMTDLAINRTLNYTVEYVPQVTEWAVNKTWETTSYAAKYATDYVVQSSNGSIEFNLYHPFNWTRFDEVPSVSNRTADLLRQTAEMMTAMWRSPMSAMREIPPFDRTSITFGQHVLTWDEHLYDVPQAASDDCVYVLARDFDDGNFTILSSKEGITVQLPTAVVEINKENHVRVDGSKQPTELPYQSEEKNITILRQGPYVNITTRDGVSVRCDAINEICVYNISGWYHNKTLGLLGTNDNEPATDFRRPDGSVTDREDAFVNSYEVTKTKNCKIDSERNVAKGKFAAITDCYIPESPKCDELFSRENYASKFRRCFQAVDPEPFRQACKSDSKRCNLKEPKKSICTVTAGYIAACEAKGIRIEQEEVCASCEEDKQPGDRWNRRAARKADVVFVVSESRKMKDRYGKPEEQLLRLAQAVVKNLEQNKFKDVEFGIVAFAGKDVHREPHVHTIKGELFKQVSQLQRGLNELRFEGEEPMEAFEAIKLASTYPFRAEAAKTIIVFDHEESLYYNELAEIVDILGENSITMNVVCDYAKIDRISKKKSSPVVGLTGKGVVLRDEKKGKSKSKYAEKLSLPAGQYVKLAKTSGGSIFSLDTFLKGHKDSSAIISEQIAEQLQPQVEPSAKKQCVCVRGINGEGVTKCRSVY</sequence>